<dbReference type="OrthoDB" id="5905407at2759"/>
<feature type="region of interest" description="Disordered" evidence="1">
    <location>
        <begin position="352"/>
        <end position="377"/>
    </location>
</feature>
<reference evidence="2 3" key="1">
    <citation type="submission" date="2018-11" db="EMBL/GenBank/DDBJ databases">
        <authorList>
            <consortium name="Pathogen Informatics"/>
        </authorList>
    </citation>
    <scope>NUCLEOTIDE SEQUENCE [LARGE SCALE GENOMIC DNA]</scope>
</reference>
<organism evidence="2">
    <name type="scientific">Heligmosomoides polygyrus</name>
    <name type="common">Parasitic roundworm</name>
    <dbReference type="NCBI Taxonomy" id="6339"/>
    <lineage>
        <taxon>Eukaryota</taxon>
        <taxon>Metazoa</taxon>
        <taxon>Ecdysozoa</taxon>
        <taxon>Nematoda</taxon>
        <taxon>Chromadorea</taxon>
        <taxon>Rhabditida</taxon>
        <taxon>Rhabditina</taxon>
        <taxon>Rhabditomorpha</taxon>
        <taxon>Strongyloidea</taxon>
        <taxon>Heligmosomidae</taxon>
        <taxon>Heligmosomoides</taxon>
    </lineage>
</organism>
<keyword evidence="3" id="KW-1185">Reference proteome</keyword>
<dbReference type="Proteomes" id="UP000050761">
    <property type="component" value="Unassembled WGS sequence"/>
</dbReference>
<protein>
    <submittedName>
        <fullName evidence="4">Reverse transcriptase domain-containing protein</fullName>
    </submittedName>
</protein>
<evidence type="ECO:0000313" key="4">
    <source>
        <dbReference type="WBParaSite" id="HPBE_0001846501-mRNA-1"/>
    </source>
</evidence>
<dbReference type="EMBL" id="UZAH01030700">
    <property type="protein sequence ID" value="VDP11674.1"/>
    <property type="molecule type" value="Genomic_DNA"/>
</dbReference>
<proteinExistence type="predicted"/>
<dbReference type="WBParaSite" id="HPBE_0001846501-mRNA-1">
    <property type="protein sequence ID" value="HPBE_0001846501-mRNA-1"/>
    <property type="gene ID" value="HPBE_0001846501"/>
</dbReference>
<gene>
    <name evidence="2" type="ORF">HPBE_LOCUS18464</name>
</gene>
<accession>A0A3P8BZS1</accession>
<name>A0A3P8BZS1_HELPZ</name>
<reference evidence="4" key="2">
    <citation type="submission" date="2019-09" db="UniProtKB">
        <authorList>
            <consortium name="WormBaseParasite"/>
        </authorList>
    </citation>
    <scope>IDENTIFICATION</scope>
</reference>
<dbReference type="AlphaFoldDB" id="A0A3P8BZS1"/>
<sequence>MTKPWRRKIEKQTWLWTDDVKKKVKEEKRLYHAFLSDKTADNWRMYQEAKRTRGGERQLYRLAKARHRQSEDIEKFFGINDENGHLLMNRKRAMERWHDYFERISTVEFAHPPIPRVPPTHGPVQKITVEETEAALKKMKPGKATGPDDIAAELCNSRCWNPAEWLTKFFNQVVAEEKALSVFRPQYRSSCKCALKSAWTSKTGPAAEGFHSRAFLAIKSLRDDATVRGRDAKCLRDATVQTITDVWNDNRSTTALLTQKINEDNSTFLADLNHSFTEKCSYETGVCTLQDGSALLWTPSKEEPCRYAYVTKMKGHTMDCVKDLITSDQGYVLARLLGSLERLALRCRSRPRVGSSSEVGGQPPKFSEVGGQPSKFDDDTDRAGDTMGKLCPAAAGFNCCPLENRGSDDNKVDANEEEGLEHEEELVDESVEEVIVGITVRAKEQIRKYRLSAVIMLTRKTPTEPLLSEFFSRLLLHKDMVDKLGHEVELFENDCLDRLYSKVAKQGQKARIDATLRLETTIIDNDWYVPAASILPYEDMSAEHKDLLATQHLSQRFSPPLCHGDRIYLSAYYRMKPMDTIQHCVYMENDDGEPSIRIHRGVRIPHLDL</sequence>
<evidence type="ECO:0000313" key="2">
    <source>
        <dbReference type="EMBL" id="VDP11674.1"/>
    </source>
</evidence>
<evidence type="ECO:0000313" key="3">
    <source>
        <dbReference type="Proteomes" id="UP000050761"/>
    </source>
</evidence>
<evidence type="ECO:0000256" key="1">
    <source>
        <dbReference type="SAM" id="MobiDB-lite"/>
    </source>
</evidence>